<gene>
    <name evidence="2" type="ORF">AREALGSMS7_04995</name>
</gene>
<evidence type="ECO:0000259" key="1">
    <source>
        <dbReference type="Pfam" id="PF13700"/>
    </source>
</evidence>
<name>A0A221V4A2_9FLAO</name>
<dbReference type="Proteomes" id="UP000204551">
    <property type="component" value="Plasmid pSMS7"/>
</dbReference>
<organism evidence="2 3">
    <name type="scientific">Arenibacter algicola</name>
    <dbReference type="NCBI Taxonomy" id="616991"/>
    <lineage>
        <taxon>Bacteria</taxon>
        <taxon>Pseudomonadati</taxon>
        <taxon>Bacteroidota</taxon>
        <taxon>Flavobacteriia</taxon>
        <taxon>Flavobacteriales</taxon>
        <taxon>Flavobacteriaceae</taxon>
        <taxon>Arenibacter</taxon>
    </lineage>
</organism>
<geneLocation type="plasmid" evidence="3">
    <name>psms7</name>
</geneLocation>
<dbReference type="EMBL" id="CP022516">
    <property type="protein sequence ID" value="ASO08370.1"/>
    <property type="molecule type" value="Genomic_DNA"/>
</dbReference>
<evidence type="ECO:0000313" key="3">
    <source>
        <dbReference type="Proteomes" id="UP000204551"/>
    </source>
</evidence>
<dbReference type="AlphaFoldDB" id="A0A221V4A2"/>
<proteinExistence type="predicted"/>
<accession>A0A221V4A2</accession>
<protein>
    <recommendedName>
        <fullName evidence="1">DUF4158 domain-containing protein</fullName>
    </recommendedName>
</protein>
<dbReference type="KEGG" id="aalg:AREALGSMS7_04995"/>
<sequence>MEDNLSTNWFISYDEAELLKNKRYPHKLAFALQLKNYSETGAFISKEKDIRSDLIDHLCTQLHTNPSILKDYNWMSSTAKRHRSEILMFLKIGRPGAVD</sequence>
<dbReference type="InterPro" id="IPR025296">
    <property type="entry name" value="DUF4158"/>
</dbReference>
<dbReference type="Pfam" id="PF13700">
    <property type="entry name" value="DUF4158"/>
    <property type="match status" value="1"/>
</dbReference>
<dbReference type="RefSeq" id="WP_093980734.1">
    <property type="nucleotide sequence ID" value="NZ_CP022516.1"/>
</dbReference>
<keyword evidence="2" id="KW-0614">Plasmid</keyword>
<feature type="domain" description="DUF4158" evidence="1">
    <location>
        <begin position="3"/>
        <end position="92"/>
    </location>
</feature>
<reference evidence="2 3" key="1">
    <citation type="submission" date="2017-07" db="EMBL/GenBank/DDBJ databases">
        <title>Genome Sequence of Arenibacter algicola Strain SMS7 Isolated from a culture of the Diatom Skeletonema marinoi.</title>
        <authorList>
            <person name="Topel M."/>
            <person name="Pinder M.I.M."/>
            <person name="Johansson O.N."/>
            <person name="Kourtchenko O."/>
            <person name="Godhe A."/>
            <person name="Clarke A.K."/>
        </authorList>
    </citation>
    <scope>NUCLEOTIDE SEQUENCE [LARGE SCALE GENOMIC DNA]</scope>
    <source>
        <strain evidence="2 3">SMS7</strain>
        <plasmid evidence="3">Plasmid psms7</plasmid>
    </source>
</reference>
<evidence type="ECO:0000313" key="2">
    <source>
        <dbReference type="EMBL" id="ASO08370.1"/>
    </source>
</evidence>